<gene>
    <name evidence="1" type="ORF">SAMN05192539_104256</name>
</gene>
<dbReference type="EMBL" id="FNYE01000042">
    <property type="protein sequence ID" value="SEK08935.1"/>
    <property type="molecule type" value="Genomic_DNA"/>
</dbReference>
<sequence length="76" mass="8477">MNRSNPVIDPCINICRMDPNGQFCQGCWRTLREIGLWDQMNDGQKAEVAALLACRRSGMLRVALTGDSALENEPPK</sequence>
<dbReference type="Pfam" id="PF06945">
    <property type="entry name" value="DUF1289"/>
    <property type="match status" value="1"/>
</dbReference>
<dbReference type="InterPro" id="IPR010710">
    <property type="entry name" value="DUF1289"/>
</dbReference>
<dbReference type="OrthoDB" id="8911262at2"/>
<dbReference type="PANTHER" id="PTHR35175:SF2">
    <property type="entry name" value="DUF1289 DOMAIN-CONTAINING PROTEIN"/>
    <property type="match status" value="1"/>
</dbReference>
<reference evidence="2" key="1">
    <citation type="submission" date="2016-10" db="EMBL/GenBank/DDBJ databases">
        <authorList>
            <person name="Varghese N."/>
            <person name="Submissions S."/>
        </authorList>
    </citation>
    <scope>NUCLEOTIDE SEQUENCE [LARGE SCALE GENOMIC DNA]</scope>
    <source>
        <strain evidence="2">LMG 26031</strain>
    </source>
</reference>
<dbReference type="RefSeq" id="WP_090873109.1">
    <property type="nucleotide sequence ID" value="NZ_FNYE01000042.1"/>
</dbReference>
<keyword evidence="2" id="KW-1185">Reference proteome</keyword>
<evidence type="ECO:0000313" key="2">
    <source>
        <dbReference type="Proteomes" id="UP000198866"/>
    </source>
</evidence>
<organism evidence="1 2">
    <name type="scientific">Paraburkholderia diazotrophica</name>
    <dbReference type="NCBI Taxonomy" id="667676"/>
    <lineage>
        <taxon>Bacteria</taxon>
        <taxon>Pseudomonadati</taxon>
        <taxon>Pseudomonadota</taxon>
        <taxon>Betaproteobacteria</taxon>
        <taxon>Burkholderiales</taxon>
        <taxon>Burkholderiaceae</taxon>
        <taxon>Paraburkholderia</taxon>
    </lineage>
</organism>
<evidence type="ECO:0000313" key="1">
    <source>
        <dbReference type="EMBL" id="SEK08935.1"/>
    </source>
</evidence>
<accession>A0A1H7EE74</accession>
<dbReference type="PANTHER" id="PTHR35175">
    <property type="entry name" value="DUF1289 DOMAIN-CONTAINING PROTEIN"/>
    <property type="match status" value="1"/>
</dbReference>
<proteinExistence type="predicted"/>
<evidence type="ECO:0008006" key="3">
    <source>
        <dbReference type="Google" id="ProtNLM"/>
    </source>
</evidence>
<dbReference type="AlphaFoldDB" id="A0A1H7EE74"/>
<protein>
    <recommendedName>
        <fullName evidence="3">Fe-S protein</fullName>
    </recommendedName>
</protein>
<dbReference type="STRING" id="667676.SAMN05192539_104256"/>
<dbReference type="Proteomes" id="UP000198866">
    <property type="component" value="Unassembled WGS sequence"/>
</dbReference>
<name>A0A1H7EE74_9BURK</name>